<feature type="compositionally biased region" description="Basic and acidic residues" evidence="1">
    <location>
        <begin position="358"/>
        <end position="374"/>
    </location>
</feature>
<name>A0A813KB72_POLGL</name>
<comment type="caution">
    <text evidence="2">The sequence shown here is derived from an EMBL/GenBank/DDBJ whole genome shotgun (WGS) entry which is preliminary data.</text>
</comment>
<feature type="region of interest" description="Disordered" evidence="1">
    <location>
        <begin position="42"/>
        <end position="63"/>
    </location>
</feature>
<accession>A0A813KB72</accession>
<protein>
    <submittedName>
        <fullName evidence="2">Uncharacterized protein</fullName>
    </submittedName>
</protein>
<feature type="region of interest" description="Disordered" evidence="1">
    <location>
        <begin position="161"/>
        <end position="190"/>
    </location>
</feature>
<dbReference type="EMBL" id="CAJNNW010029052">
    <property type="protein sequence ID" value="CAE8698835.1"/>
    <property type="molecule type" value="Genomic_DNA"/>
</dbReference>
<dbReference type="Proteomes" id="UP000626109">
    <property type="component" value="Unassembled WGS sequence"/>
</dbReference>
<feature type="compositionally biased region" description="Acidic residues" evidence="1">
    <location>
        <begin position="315"/>
        <end position="327"/>
    </location>
</feature>
<feature type="region of interest" description="Disordered" evidence="1">
    <location>
        <begin position="237"/>
        <end position="392"/>
    </location>
</feature>
<gene>
    <name evidence="2" type="ORF">PGLA2088_LOCUS30904</name>
</gene>
<reference evidence="2" key="1">
    <citation type="submission" date="2021-02" db="EMBL/GenBank/DDBJ databases">
        <authorList>
            <person name="Dougan E. K."/>
            <person name="Rhodes N."/>
            <person name="Thang M."/>
            <person name="Chan C."/>
        </authorList>
    </citation>
    <scope>NUCLEOTIDE SEQUENCE</scope>
</reference>
<feature type="non-terminal residue" evidence="2">
    <location>
        <position position="1"/>
    </location>
</feature>
<proteinExistence type="predicted"/>
<dbReference type="AlphaFoldDB" id="A0A813KB72"/>
<evidence type="ECO:0000256" key="1">
    <source>
        <dbReference type="SAM" id="MobiDB-lite"/>
    </source>
</evidence>
<sequence length="392" mass="42290">MEGGWADEGDASTRLSIGKLLALRPPVRLDAGVMTGLSMGDVPAEDLVKPQPRKREPRGRGGTIGPITECVSVEAEVLLAKRLELRHIEHVTGAAIKEKAGLRGYTVMITGTTAIVEQALPMVERALGLEVPEQQMQQVEASTTGPALPPWLQANRTDAIGSSAADRRRPPQVPQPAVEEAADWRRPPQVQQPAVEEAIGSSAADWRRPPQVPQPAVEEAADWRRPPQVQQPAVEEAIGSSAADWRRPPQVPQPAVEEAADWRRPPQVQQLAVEEEDWEIPDHWRPVSGQKPPDSVVNITPAVEPACPAPPPVDIDIDDGGFWDEEILPGACQAGGSSSSRSPATPEEAPLPGRWRREKALAPRPCEDEAKFDASEGYSPPPRPLAPSAQAV</sequence>
<evidence type="ECO:0000313" key="2">
    <source>
        <dbReference type="EMBL" id="CAE8698835.1"/>
    </source>
</evidence>
<evidence type="ECO:0000313" key="3">
    <source>
        <dbReference type="Proteomes" id="UP000626109"/>
    </source>
</evidence>
<organism evidence="2 3">
    <name type="scientific">Polarella glacialis</name>
    <name type="common">Dinoflagellate</name>
    <dbReference type="NCBI Taxonomy" id="89957"/>
    <lineage>
        <taxon>Eukaryota</taxon>
        <taxon>Sar</taxon>
        <taxon>Alveolata</taxon>
        <taxon>Dinophyceae</taxon>
        <taxon>Suessiales</taxon>
        <taxon>Suessiaceae</taxon>
        <taxon>Polarella</taxon>
    </lineage>
</organism>